<evidence type="ECO:0000259" key="3">
    <source>
        <dbReference type="Pfam" id="PF02894"/>
    </source>
</evidence>
<dbReference type="SUPFAM" id="SSF51735">
    <property type="entry name" value="NAD(P)-binding Rossmann-fold domains"/>
    <property type="match status" value="1"/>
</dbReference>
<dbReference type="Gene3D" id="3.30.360.10">
    <property type="entry name" value="Dihydrodipicolinate Reductase, domain 2"/>
    <property type="match status" value="1"/>
</dbReference>
<dbReference type="InterPro" id="IPR036291">
    <property type="entry name" value="NAD(P)-bd_dom_sf"/>
</dbReference>
<dbReference type="InterPro" id="IPR051317">
    <property type="entry name" value="Gfo/Idh/MocA_oxidoreduct"/>
</dbReference>
<dbReference type="Proteomes" id="UP000569914">
    <property type="component" value="Unassembled WGS sequence"/>
</dbReference>
<accession>A0A7Y9L878</accession>
<dbReference type="Pfam" id="PF01408">
    <property type="entry name" value="GFO_IDH_MocA"/>
    <property type="match status" value="1"/>
</dbReference>
<dbReference type="SUPFAM" id="SSF55347">
    <property type="entry name" value="Glyceraldehyde-3-phosphate dehydrogenase-like, C-terminal domain"/>
    <property type="match status" value="1"/>
</dbReference>
<evidence type="ECO:0000259" key="2">
    <source>
        <dbReference type="Pfam" id="PF01408"/>
    </source>
</evidence>
<dbReference type="Pfam" id="PF02894">
    <property type="entry name" value="GFO_IDH_MocA_C"/>
    <property type="match status" value="1"/>
</dbReference>
<dbReference type="GO" id="GO:0000166">
    <property type="term" value="F:nucleotide binding"/>
    <property type="evidence" value="ECO:0007669"/>
    <property type="project" value="InterPro"/>
</dbReference>
<reference evidence="4 5" key="1">
    <citation type="submission" date="2020-07" db="EMBL/GenBank/DDBJ databases">
        <title>Sequencing the genomes of 1000 actinobacteria strains.</title>
        <authorList>
            <person name="Klenk H.-P."/>
        </authorList>
    </citation>
    <scope>NUCLEOTIDE SEQUENCE [LARGE SCALE GENOMIC DNA]</scope>
    <source>
        <strain evidence="4 5">DSM 22083</strain>
    </source>
</reference>
<dbReference type="AlphaFoldDB" id="A0A7Y9L878"/>
<gene>
    <name evidence="4" type="ORF">BKA15_001813</name>
</gene>
<feature type="domain" description="Gfo/Idh/MocA-like oxidoreductase C-terminal" evidence="3">
    <location>
        <begin position="147"/>
        <end position="381"/>
    </location>
</feature>
<dbReference type="InterPro" id="IPR004104">
    <property type="entry name" value="Gfo/Idh/MocA-like_OxRdtase_C"/>
</dbReference>
<evidence type="ECO:0000256" key="1">
    <source>
        <dbReference type="ARBA" id="ARBA00010928"/>
    </source>
</evidence>
<dbReference type="PANTHER" id="PTHR43708:SF8">
    <property type="entry name" value="OXIDOREDUCTASE"/>
    <property type="match status" value="1"/>
</dbReference>
<sequence length="424" mass="47059">MERSTGSSESESAWLRLGVIGYGNRGVIAQRAAEQDGRAEVTVVIEPHPAGRRRAARDFDPDRTRVIDSVNQLAEDEVDAVFVTSPDHLHAEQAIALLERGIAVFVDKPLAITLPDADRILATAHRTGTRLYVGHNMRHMPVIRLLKSLIDDGMIGEVKAVWCRYFVGDGGDRFFKDWHADRSKVNSLLLQKASHDLDVINWLAGGYPRRVVGTGGQTLYAGIEDRQDRSEQLVTDWLSRKDNWPPLAQRGLNPVIDVEDLSMVQLLLDNGVLASYQECHYTPDYWRNYTVIGTEGRLENFGLDHSGVVRLWNRRSEYRANGDREFPIPNVAGGHHGADPALFREFLAFVRTGAPTETSPVAARQAVAAAALATESMRDGSTPRDVPVLSPELVAYFDGGQVARTDHLAKNGLHLQQSFAEFDH</sequence>
<dbReference type="EMBL" id="JACCBU010000001">
    <property type="protein sequence ID" value="NYE70484.1"/>
    <property type="molecule type" value="Genomic_DNA"/>
</dbReference>
<keyword evidence="5" id="KW-1185">Reference proteome</keyword>
<name>A0A7Y9L878_9ACTN</name>
<comment type="caution">
    <text evidence="4">The sequence shown here is derived from an EMBL/GenBank/DDBJ whole genome shotgun (WGS) entry which is preliminary data.</text>
</comment>
<dbReference type="InterPro" id="IPR000683">
    <property type="entry name" value="Gfo/Idh/MocA-like_OxRdtase_N"/>
</dbReference>
<comment type="similarity">
    <text evidence="1">Belongs to the Gfo/Idh/MocA family.</text>
</comment>
<evidence type="ECO:0000313" key="5">
    <source>
        <dbReference type="Proteomes" id="UP000569914"/>
    </source>
</evidence>
<organism evidence="4 5">
    <name type="scientific">Microlunatus parietis</name>
    <dbReference type="NCBI Taxonomy" id="682979"/>
    <lineage>
        <taxon>Bacteria</taxon>
        <taxon>Bacillati</taxon>
        <taxon>Actinomycetota</taxon>
        <taxon>Actinomycetes</taxon>
        <taxon>Propionibacteriales</taxon>
        <taxon>Propionibacteriaceae</taxon>
        <taxon>Microlunatus</taxon>
    </lineage>
</organism>
<evidence type="ECO:0000313" key="4">
    <source>
        <dbReference type="EMBL" id="NYE70484.1"/>
    </source>
</evidence>
<dbReference type="Gene3D" id="3.40.50.720">
    <property type="entry name" value="NAD(P)-binding Rossmann-like Domain"/>
    <property type="match status" value="1"/>
</dbReference>
<protein>
    <submittedName>
        <fullName evidence="4">Putative dehydrogenase</fullName>
    </submittedName>
</protein>
<dbReference type="PANTHER" id="PTHR43708">
    <property type="entry name" value="CONSERVED EXPRESSED OXIDOREDUCTASE (EUROFUNG)"/>
    <property type="match status" value="1"/>
</dbReference>
<feature type="domain" description="Gfo/Idh/MocA-like oxidoreductase N-terminal" evidence="2">
    <location>
        <begin position="16"/>
        <end position="135"/>
    </location>
</feature>
<proteinExistence type="inferred from homology"/>